<organism evidence="2 3">
    <name type="scientific">Photobacterium leiognathi subsp. mandapamensis</name>
    <name type="common">Photobacterium mandapamensis</name>
    <dbReference type="NCBI Taxonomy" id="48408"/>
    <lineage>
        <taxon>Bacteria</taxon>
        <taxon>Pseudomonadati</taxon>
        <taxon>Pseudomonadota</taxon>
        <taxon>Gammaproteobacteria</taxon>
        <taxon>Vibrionales</taxon>
        <taxon>Vibrionaceae</taxon>
        <taxon>Photobacterium</taxon>
    </lineage>
</organism>
<feature type="chain" id="PRO_5015413648" evidence="1">
    <location>
        <begin position="22"/>
        <end position="159"/>
    </location>
</feature>
<feature type="signal peptide" evidence="1">
    <location>
        <begin position="1"/>
        <end position="21"/>
    </location>
</feature>
<sequence>MSKLLCIASLLMMMCSLNVKAEDWNSSSIDGHYVLSALINSPDSGGKKLFFKLYKAKYNNNGFERFLSQCNIQGLHSTVSMVVNGKKIEMEKYCKRNEDNLNYWAYTPKSNTDLTFVVSQFKNTEFVDIEKTFVNVYKQRDDLFFHISTQRFSDVWMSL</sequence>
<dbReference type="Proteomes" id="UP000240530">
    <property type="component" value="Unassembled WGS sequence"/>
</dbReference>
<reference evidence="2 3" key="1">
    <citation type="submission" date="2018-03" db="EMBL/GenBank/DDBJ databases">
        <title>Whole genome sequencing of Histamine producing bacteria.</title>
        <authorList>
            <person name="Butler K."/>
        </authorList>
    </citation>
    <scope>NUCLEOTIDE SEQUENCE [LARGE SCALE GENOMIC DNA]</scope>
    <source>
        <strain evidence="2 3">Res.4.1</strain>
    </source>
</reference>
<gene>
    <name evidence="2" type="ORF">C0W93_13160</name>
</gene>
<evidence type="ECO:0000256" key="1">
    <source>
        <dbReference type="SAM" id="SignalP"/>
    </source>
</evidence>
<dbReference type="RefSeq" id="WP_060989198.1">
    <property type="nucleotide sequence ID" value="NZ_CP131574.1"/>
</dbReference>
<evidence type="ECO:0000313" key="2">
    <source>
        <dbReference type="EMBL" id="PSV10095.1"/>
    </source>
</evidence>
<name>A0A2T3KTU6_PHOLD</name>
<evidence type="ECO:0000313" key="3">
    <source>
        <dbReference type="Proteomes" id="UP000240530"/>
    </source>
</evidence>
<keyword evidence="1" id="KW-0732">Signal</keyword>
<comment type="caution">
    <text evidence="2">The sequence shown here is derived from an EMBL/GenBank/DDBJ whole genome shotgun (WGS) entry which is preliminary data.</text>
</comment>
<proteinExistence type="predicted"/>
<dbReference type="AlphaFoldDB" id="A0A2T3KTU6"/>
<accession>A0A2T3KTU6</accession>
<protein>
    <submittedName>
        <fullName evidence="2">Uncharacterized protein</fullName>
    </submittedName>
</protein>
<dbReference type="EMBL" id="PYNS01000014">
    <property type="protein sequence ID" value="PSV10095.1"/>
    <property type="molecule type" value="Genomic_DNA"/>
</dbReference>